<keyword evidence="3" id="KW-0813">Transport</keyword>
<feature type="transmembrane region" description="Helical" evidence="8">
    <location>
        <begin position="69"/>
        <end position="88"/>
    </location>
</feature>
<dbReference type="PANTHER" id="PTHR23501:SF197">
    <property type="entry name" value="COMD"/>
    <property type="match status" value="1"/>
</dbReference>
<keyword evidence="4" id="KW-1003">Cell membrane</keyword>
<evidence type="ECO:0000256" key="7">
    <source>
        <dbReference type="ARBA" id="ARBA00023136"/>
    </source>
</evidence>
<keyword evidence="6 8" id="KW-1133">Transmembrane helix</keyword>
<dbReference type="Pfam" id="PF07690">
    <property type="entry name" value="MFS_1"/>
    <property type="match status" value="1"/>
</dbReference>
<organism evidence="10 11">
    <name type="scientific">Actinocatenispora rupis</name>
    <dbReference type="NCBI Taxonomy" id="519421"/>
    <lineage>
        <taxon>Bacteria</taxon>
        <taxon>Bacillati</taxon>
        <taxon>Actinomycetota</taxon>
        <taxon>Actinomycetes</taxon>
        <taxon>Micromonosporales</taxon>
        <taxon>Micromonosporaceae</taxon>
        <taxon>Actinocatenispora</taxon>
    </lineage>
</organism>
<dbReference type="InterPro" id="IPR011701">
    <property type="entry name" value="MFS"/>
</dbReference>
<feature type="transmembrane region" description="Helical" evidence="8">
    <location>
        <begin position="215"/>
        <end position="237"/>
    </location>
</feature>
<evidence type="ECO:0000256" key="5">
    <source>
        <dbReference type="ARBA" id="ARBA00022692"/>
    </source>
</evidence>
<comment type="similarity">
    <text evidence="2">Belongs to the major facilitator superfamily. TCR/Tet family.</text>
</comment>
<dbReference type="CDD" id="cd17502">
    <property type="entry name" value="MFS_Azr1_MDR_like"/>
    <property type="match status" value="1"/>
</dbReference>
<dbReference type="Gene3D" id="1.20.1250.20">
    <property type="entry name" value="MFS general substrate transporter like domains"/>
    <property type="match status" value="1"/>
</dbReference>
<dbReference type="InterPro" id="IPR020846">
    <property type="entry name" value="MFS_dom"/>
</dbReference>
<evidence type="ECO:0000256" key="3">
    <source>
        <dbReference type="ARBA" id="ARBA00022448"/>
    </source>
</evidence>
<evidence type="ECO:0000256" key="2">
    <source>
        <dbReference type="ARBA" id="ARBA00007520"/>
    </source>
</evidence>
<accession>A0A8J3JAZ4</accession>
<feature type="transmembrane region" description="Helical" evidence="8">
    <location>
        <begin position="257"/>
        <end position="278"/>
    </location>
</feature>
<evidence type="ECO:0000256" key="1">
    <source>
        <dbReference type="ARBA" id="ARBA00004651"/>
    </source>
</evidence>
<dbReference type="EMBL" id="BOMB01000038">
    <property type="protein sequence ID" value="GID15092.1"/>
    <property type="molecule type" value="Genomic_DNA"/>
</dbReference>
<dbReference type="Proteomes" id="UP000612808">
    <property type="component" value="Unassembled WGS sequence"/>
</dbReference>
<dbReference type="InterPro" id="IPR036259">
    <property type="entry name" value="MFS_trans_sf"/>
</dbReference>
<dbReference type="RefSeq" id="WP_203663239.1">
    <property type="nucleotide sequence ID" value="NZ_BAAAZM010000001.1"/>
</dbReference>
<evidence type="ECO:0000313" key="11">
    <source>
        <dbReference type="Proteomes" id="UP000612808"/>
    </source>
</evidence>
<evidence type="ECO:0000313" key="10">
    <source>
        <dbReference type="EMBL" id="GID15092.1"/>
    </source>
</evidence>
<sequence>MYLVLTGVMLAMLLAMLDQMIVNTALPRIVGDLGGLSHYSWVVTAYLLAATVTTPIWGKLGDLYGQKGVYLSAIGLFLAGSALSGMATSMTGLIAFRAFQGLGAGGLMVGAMSIMGVLVPPRERGKYQGLMAAIMPLAMIGGPLLGGFITDHLSWRWAFYVNLPVGVVAVAMIVATLKLPRLRTSHRVDYLGAALLALGVGALVLITTWGGSQYAWGSTQIAGLGVVSVLALAGFVLVERKAAEPIVPLWLFRNRNFAVVSVLGFLVGFTMFGATLVLPQYQQMVLGDSATMSGLALLPLMLGMVAVSLVSGQIITRTGKYRMFPIVGGALMVVGLLALTQLGLDTGRVLGGALMVPLGLGMGAMMQTLMTVSQNSVELKDMGAASSAVTFFRSIGGSFGTAVFGAILTSRMTAGLTDRLGPAAAEKLTSGGSRLTPEVLAKMPSAVHDAYLHAFSGAMGSVFWWALPAAALVFLLAWLVKQVPLRGSAPTPEPVREREPEPAAA</sequence>
<dbReference type="PRINTS" id="PR01036">
    <property type="entry name" value="TCRTETB"/>
</dbReference>
<feature type="transmembrane region" description="Helical" evidence="8">
    <location>
        <begin position="462"/>
        <end position="480"/>
    </location>
</feature>
<keyword evidence="7 8" id="KW-0472">Membrane</keyword>
<feature type="transmembrane region" description="Helical" evidence="8">
    <location>
        <begin position="130"/>
        <end position="149"/>
    </location>
</feature>
<evidence type="ECO:0000256" key="8">
    <source>
        <dbReference type="SAM" id="Phobius"/>
    </source>
</evidence>
<feature type="transmembrane region" description="Helical" evidence="8">
    <location>
        <begin position="290"/>
        <end position="311"/>
    </location>
</feature>
<feature type="transmembrane region" description="Helical" evidence="8">
    <location>
        <begin position="37"/>
        <end position="57"/>
    </location>
</feature>
<dbReference type="GO" id="GO:0005886">
    <property type="term" value="C:plasma membrane"/>
    <property type="evidence" value="ECO:0007669"/>
    <property type="project" value="UniProtKB-SubCell"/>
</dbReference>
<dbReference type="PROSITE" id="PS50850">
    <property type="entry name" value="MFS"/>
    <property type="match status" value="1"/>
</dbReference>
<comment type="subcellular location">
    <subcellularLocation>
        <location evidence="1">Cell membrane</location>
        <topology evidence="1">Multi-pass membrane protein</topology>
    </subcellularLocation>
</comment>
<feature type="transmembrane region" description="Helical" evidence="8">
    <location>
        <begin position="323"/>
        <end position="344"/>
    </location>
</feature>
<dbReference type="InterPro" id="IPR004638">
    <property type="entry name" value="EmrB-like"/>
</dbReference>
<dbReference type="PANTHER" id="PTHR23501">
    <property type="entry name" value="MAJOR FACILITATOR SUPERFAMILY"/>
    <property type="match status" value="1"/>
</dbReference>
<dbReference type="Gene3D" id="1.20.1720.10">
    <property type="entry name" value="Multidrug resistance protein D"/>
    <property type="match status" value="1"/>
</dbReference>
<evidence type="ECO:0000256" key="4">
    <source>
        <dbReference type="ARBA" id="ARBA00022475"/>
    </source>
</evidence>
<protein>
    <submittedName>
        <fullName evidence="10">MFS transporter</fullName>
    </submittedName>
</protein>
<dbReference type="SUPFAM" id="SSF103473">
    <property type="entry name" value="MFS general substrate transporter"/>
    <property type="match status" value="1"/>
</dbReference>
<dbReference type="NCBIfam" id="TIGR00711">
    <property type="entry name" value="efflux_EmrB"/>
    <property type="match status" value="1"/>
</dbReference>
<keyword evidence="5 8" id="KW-0812">Transmembrane</keyword>
<gene>
    <name evidence="10" type="ORF">Aru02nite_59810</name>
</gene>
<feature type="transmembrane region" description="Helical" evidence="8">
    <location>
        <begin position="94"/>
        <end position="118"/>
    </location>
</feature>
<dbReference type="AlphaFoldDB" id="A0A8J3JAZ4"/>
<evidence type="ECO:0000256" key="6">
    <source>
        <dbReference type="ARBA" id="ARBA00022989"/>
    </source>
</evidence>
<feature type="transmembrane region" description="Helical" evidence="8">
    <location>
        <begin position="155"/>
        <end position="177"/>
    </location>
</feature>
<feature type="transmembrane region" description="Helical" evidence="8">
    <location>
        <begin position="384"/>
        <end position="408"/>
    </location>
</feature>
<dbReference type="FunFam" id="1.20.1720.10:FF:000004">
    <property type="entry name" value="EmrB/QacA family drug resistance transporter"/>
    <property type="match status" value="1"/>
</dbReference>
<evidence type="ECO:0000259" key="9">
    <source>
        <dbReference type="PROSITE" id="PS50850"/>
    </source>
</evidence>
<name>A0A8J3JAZ4_9ACTN</name>
<feature type="transmembrane region" description="Helical" evidence="8">
    <location>
        <begin position="350"/>
        <end position="372"/>
    </location>
</feature>
<dbReference type="GO" id="GO:0022857">
    <property type="term" value="F:transmembrane transporter activity"/>
    <property type="evidence" value="ECO:0007669"/>
    <property type="project" value="InterPro"/>
</dbReference>
<feature type="domain" description="Major facilitator superfamily (MFS) profile" evidence="9">
    <location>
        <begin position="4"/>
        <end position="485"/>
    </location>
</feature>
<proteinExistence type="inferred from homology"/>
<feature type="transmembrane region" description="Helical" evidence="8">
    <location>
        <begin position="189"/>
        <end position="209"/>
    </location>
</feature>
<comment type="caution">
    <text evidence="10">The sequence shown here is derived from an EMBL/GenBank/DDBJ whole genome shotgun (WGS) entry which is preliminary data.</text>
</comment>
<keyword evidence="11" id="KW-1185">Reference proteome</keyword>
<reference evidence="10" key="1">
    <citation type="submission" date="2021-01" db="EMBL/GenBank/DDBJ databases">
        <title>Whole genome shotgun sequence of Actinocatenispora rupis NBRC 107355.</title>
        <authorList>
            <person name="Komaki H."/>
            <person name="Tamura T."/>
        </authorList>
    </citation>
    <scope>NUCLEOTIDE SEQUENCE</scope>
    <source>
        <strain evidence="10">NBRC 107355</strain>
    </source>
</reference>